<evidence type="ECO:0008006" key="11">
    <source>
        <dbReference type="Google" id="ProtNLM"/>
    </source>
</evidence>
<dbReference type="PANTHER" id="PTHR43690:SF17">
    <property type="entry name" value="PROTEIN YHJJ"/>
    <property type="match status" value="1"/>
</dbReference>
<reference evidence="9 10" key="1">
    <citation type="submission" date="2010-03" db="EMBL/GenBank/DDBJ databases">
        <authorList>
            <consortium name="The Broad Institute Genome Sequencing Platform"/>
            <person name="Ward D."/>
            <person name="Earl A."/>
            <person name="Feldgarden M."/>
            <person name="Gevers D."/>
            <person name="Young S."/>
            <person name="Zeng Q."/>
            <person name="Koehrsen M."/>
            <person name="Alvarado L."/>
            <person name="Berlin A.M."/>
            <person name="Borenstein D."/>
            <person name="Chapman S.B."/>
            <person name="Chen Z."/>
            <person name="Engels R."/>
            <person name="Freedman E."/>
            <person name="Gellesch M."/>
            <person name="Goldberg J."/>
            <person name="Griggs A."/>
            <person name="Gujja S."/>
            <person name="Heilman E.R."/>
            <person name="Heiman D.I."/>
            <person name="Hepburn T.A."/>
            <person name="Howarth C."/>
            <person name="Jen D."/>
            <person name="Larson L."/>
            <person name="Mehta T."/>
            <person name="Park D."/>
            <person name="Pearson M."/>
            <person name="Richards J."/>
            <person name="Roberts A."/>
            <person name="Saif S."/>
            <person name="Shea T.D."/>
            <person name="Shenoy N."/>
            <person name="Sisk P."/>
            <person name="Stolte C."/>
            <person name="Sykes S.N."/>
            <person name="Walk T."/>
            <person name="White J."/>
            <person name="Yandava C."/>
            <person name="Izard J."/>
            <person name="Baranova O.V."/>
            <person name="Blanton J.M."/>
            <person name="Tanner A.C."/>
            <person name="Dewhirst F."/>
            <person name="Haas B."/>
            <person name="Nusbaum C."/>
            <person name="Birren B."/>
        </authorList>
    </citation>
    <scope>NUCLEOTIDE SEQUENCE [LARGE SCALE GENOMIC DNA]</scope>
    <source>
        <strain evidence="9 10">ATCC 29453</strain>
    </source>
</reference>
<dbReference type="Proteomes" id="UP000017813">
    <property type="component" value="Unassembled WGS sequence"/>
</dbReference>
<feature type="chain" id="PRO_5030178913" description="Peptidase M16 N-terminal domain-containing protein" evidence="6">
    <location>
        <begin position="21"/>
        <end position="456"/>
    </location>
</feature>
<keyword evidence="2" id="KW-0645">Protease</keyword>
<evidence type="ECO:0000256" key="6">
    <source>
        <dbReference type="SAM" id="SignalP"/>
    </source>
</evidence>
<dbReference type="Pfam" id="PF05193">
    <property type="entry name" value="Peptidase_M16_C"/>
    <property type="match status" value="1"/>
</dbReference>
<keyword evidence="6" id="KW-0732">Signal</keyword>
<evidence type="ECO:0000313" key="9">
    <source>
        <dbReference type="EMBL" id="EFG31274.2"/>
    </source>
</evidence>
<evidence type="ECO:0000259" key="8">
    <source>
        <dbReference type="Pfam" id="PF05193"/>
    </source>
</evidence>
<evidence type="ECO:0000256" key="5">
    <source>
        <dbReference type="ARBA" id="ARBA00023049"/>
    </source>
</evidence>
<dbReference type="AlphaFoldDB" id="V9H8U1"/>
<dbReference type="InterPro" id="IPR050626">
    <property type="entry name" value="Peptidase_M16"/>
</dbReference>
<reference evidence="9 10" key="2">
    <citation type="submission" date="2011-10" db="EMBL/GenBank/DDBJ databases">
        <title>The Genome Sequence of Simonsiella muelleri ATCC 29453.</title>
        <authorList>
            <consortium name="The Broad Institute Genome Sequencing Platform"/>
            <consortium name="The Broad Institute Genome Sequencing Center for Infectious Disease"/>
            <person name="Earl A."/>
            <person name="Ward D."/>
            <person name="Feldgarden M."/>
            <person name="Gevers D."/>
            <person name="Izard J."/>
            <person name="Baranova O.V."/>
            <person name="Blanton J.M."/>
            <person name="Tanner A.C."/>
            <person name="Dewhirst F."/>
            <person name="Young S.K."/>
            <person name="Zeng Q."/>
            <person name="Gargeya S."/>
            <person name="Fitzgerald M."/>
            <person name="Haas B."/>
            <person name="Abouelleil A."/>
            <person name="Alvarado L."/>
            <person name="Arachchi H.M."/>
            <person name="Berlin A."/>
            <person name="Brown A."/>
            <person name="Chapman S.B."/>
            <person name="Chen Z."/>
            <person name="Dunbar C."/>
            <person name="Freedman E."/>
            <person name="Gearin G."/>
            <person name="Goldberg J."/>
            <person name="Griggs A."/>
            <person name="Gujja S."/>
            <person name="Heiman D."/>
            <person name="Howarth C."/>
            <person name="Larson L."/>
            <person name="Lui A."/>
            <person name="MacDonald P.J.P."/>
            <person name="Montmayeur A."/>
            <person name="Murphy C."/>
            <person name="Neiman D."/>
            <person name="Pearson M."/>
            <person name="Priest M."/>
            <person name="Roberts A."/>
            <person name="Saif S."/>
            <person name="Shea T."/>
            <person name="Shenoy N."/>
            <person name="Sisk P."/>
            <person name="Stolte C."/>
            <person name="Sykes S."/>
            <person name="Wortman J."/>
            <person name="Nusbaum C."/>
            <person name="Birren B."/>
        </authorList>
    </citation>
    <scope>NUCLEOTIDE SEQUENCE [LARGE SCALE GENOMIC DNA]</scope>
    <source>
        <strain evidence="9 10">ATCC 29453</strain>
    </source>
</reference>
<dbReference type="KEGG" id="smur:BWP33_10555"/>
<dbReference type="eggNOG" id="COG0612">
    <property type="taxonomic scope" value="Bacteria"/>
</dbReference>
<protein>
    <recommendedName>
        <fullName evidence="11">Peptidase M16 N-terminal domain-containing protein</fullName>
    </recommendedName>
</protein>
<keyword evidence="10" id="KW-1185">Reference proteome</keyword>
<dbReference type="HOGENOM" id="CLU_009902_1_1_4"/>
<dbReference type="GO" id="GO:0046872">
    <property type="term" value="F:metal ion binding"/>
    <property type="evidence" value="ECO:0007669"/>
    <property type="project" value="InterPro"/>
</dbReference>
<dbReference type="GO" id="GO:0008237">
    <property type="term" value="F:metallopeptidase activity"/>
    <property type="evidence" value="ECO:0007669"/>
    <property type="project" value="UniProtKB-KW"/>
</dbReference>
<dbReference type="STRING" id="641147.HMPREF9021_00542"/>
<evidence type="ECO:0000256" key="3">
    <source>
        <dbReference type="ARBA" id="ARBA00022801"/>
    </source>
</evidence>
<keyword evidence="4" id="KW-0862">Zinc</keyword>
<feature type="signal peptide" evidence="6">
    <location>
        <begin position="1"/>
        <end position="20"/>
    </location>
</feature>
<evidence type="ECO:0000259" key="7">
    <source>
        <dbReference type="Pfam" id="PF00675"/>
    </source>
</evidence>
<feature type="domain" description="Peptidase M16 C-terminal" evidence="8">
    <location>
        <begin position="187"/>
        <end position="367"/>
    </location>
</feature>
<dbReference type="GO" id="GO:0006508">
    <property type="term" value="P:proteolysis"/>
    <property type="evidence" value="ECO:0007669"/>
    <property type="project" value="UniProtKB-KW"/>
</dbReference>
<comment type="caution">
    <text evidence="9">The sequence shown here is derived from an EMBL/GenBank/DDBJ whole genome shotgun (WGS) entry which is preliminary data.</text>
</comment>
<evidence type="ECO:0000256" key="4">
    <source>
        <dbReference type="ARBA" id="ARBA00022833"/>
    </source>
</evidence>
<dbReference type="InterPro" id="IPR011765">
    <property type="entry name" value="Pept_M16_N"/>
</dbReference>
<dbReference type="Pfam" id="PF00675">
    <property type="entry name" value="Peptidase_M16"/>
    <property type="match status" value="1"/>
</dbReference>
<dbReference type="InterPro" id="IPR007863">
    <property type="entry name" value="Peptidase_M16_C"/>
</dbReference>
<evidence type="ECO:0000256" key="2">
    <source>
        <dbReference type="ARBA" id="ARBA00022670"/>
    </source>
</evidence>
<gene>
    <name evidence="9" type="ORF">HMPREF9021_00542</name>
</gene>
<keyword evidence="5" id="KW-0482">Metalloprotease</keyword>
<evidence type="ECO:0000256" key="1">
    <source>
        <dbReference type="ARBA" id="ARBA00007261"/>
    </source>
</evidence>
<dbReference type="EMBL" id="ADCY02000008">
    <property type="protein sequence ID" value="EFG31274.2"/>
    <property type="molecule type" value="Genomic_DNA"/>
</dbReference>
<dbReference type="OrthoDB" id="9811314at2"/>
<proteinExistence type="inferred from homology"/>
<name>V9H8U1_9NEIS</name>
<comment type="similarity">
    <text evidence="1">Belongs to the peptidase M16 family.</text>
</comment>
<dbReference type="Gene3D" id="3.30.830.10">
    <property type="entry name" value="Metalloenzyme, LuxS/M16 peptidase-like"/>
    <property type="match status" value="2"/>
</dbReference>
<keyword evidence="3" id="KW-0378">Hydrolase</keyword>
<sequence>MLRPTLLALSLLALSVPALAETLKTKLNNGLTVIVREDNRAPVVMSQLWYKIGSVDEKVGKSGLSHALEHMMFKGTQSIPEGEFSRHVSAMGGSLNAYTTATETVFHENIAKEHLPTILAMEADRMVNLNFSDKAFNNEIKVIREERRQNVEDNPIGNMYEKMLSLAYDKPSNQTAVIGYMSDLFKLKPNDLRDWYRRWYAPNNATLVIVGDVNAKDTLALVEKTFGHIPAKKLPNRQDVSEPNTQAKGAKVVMGGNTKQPMFTLGYRVPTLTQLDEKLPYALDMLANILSGNSAARFDKKLIRGSELALDLSTNYTMIDRQAQLFTISGMPSQRSDLDLLRKNVEAEIALIARDGVSEEELQRAKTIEKANAIYSRDSMGAQASLIGTLETNGFSYDDENKLRQRIDQVTASDVQAAAAFLLKQRDVFVQLYPEDSEQVKAAKKTMKPYQTTKNK</sequence>
<feature type="domain" description="Peptidase M16 N-terminal" evidence="7">
    <location>
        <begin position="33"/>
        <end position="164"/>
    </location>
</feature>
<dbReference type="PANTHER" id="PTHR43690">
    <property type="entry name" value="NARDILYSIN"/>
    <property type="match status" value="1"/>
</dbReference>
<organism evidence="9 10">
    <name type="scientific">Simonsiella muelleri ATCC 29453</name>
    <dbReference type="NCBI Taxonomy" id="641147"/>
    <lineage>
        <taxon>Bacteria</taxon>
        <taxon>Pseudomonadati</taxon>
        <taxon>Pseudomonadota</taxon>
        <taxon>Betaproteobacteria</taxon>
        <taxon>Neisseriales</taxon>
        <taxon>Neisseriaceae</taxon>
        <taxon>Simonsiella</taxon>
    </lineage>
</organism>
<accession>V9H8U1</accession>
<evidence type="ECO:0000313" key="10">
    <source>
        <dbReference type="Proteomes" id="UP000017813"/>
    </source>
</evidence>
<dbReference type="RefSeq" id="WP_002641329.1">
    <property type="nucleotide sequence ID" value="NZ_CP019448.1"/>
</dbReference>
<dbReference type="InterPro" id="IPR011249">
    <property type="entry name" value="Metalloenz_LuxS/M16"/>
</dbReference>
<dbReference type="SUPFAM" id="SSF63411">
    <property type="entry name" value="LuxS/MPP-like metallohydrolase"/>
    <property type="match status" value="2"/>
</dbReference>